<dbReference type="NCBIfam" id="TIGR04183">
    <property type="entry name" value="Por_Secre_tail"/>
    <property type="match status" value="1"/>
</dbReference>
<dbReference type="Pfam" id="PF24595">
    <property type="entry name" value="DUF7619"/>
    <property type="match status" value="1"/>
</dbReference>
<feature type="signal peptide" evidence="2">
    <location>
        <begin position="1"/>
        <end position="21"/>
    </location>
</feature>
<dbReference type="EMBL" id="JACNMF010000001">
    <property type="protein sequence ID" value="MBC3757717.1"/>
    <property type="molecule type" value="Genomic_DNA"/>
</dbReference>
<feature type="chain" id="PRO_5037139746" evidence="2">
    <location>
        <begin position="22"/>
        <end position="575"/>
    </location>
</feature>
<keyword evidence="7" id="KW-1185">Reference proteome</keyword>
<evidence type="ECO:0000256" key="1">
    <source>
        <dbReference type="ARBA" id="ARBA00022729"/>
    </source>
</evidence>
<dbReference type="AlphaFoldDB" id="A0A923KJS0"/>
<feature type="domain" description="Secretion system C-terminal sorting" evidence="4">
    <location>
        <begin position="502"/>
        <end position="574"/>
    </location>
</feature>
<gene>
    <name evidence="6" type="ORF">H7U19_04835</name>
</gene>
<accession>A0A923KJS0</accession>
<proteinExistence type="predicted"/>
<dbReference type="Pfam" id="PF18962">
    <property type="entry name" value="Por_Secre_tail"/>
    <property type="match status" value="1"/>
</dbReference>
<feature type="domain" description="DUF11" evidence="3">
    <location>
        <begin position="225"/>
        <end position="340"/>
    </location>
</feature>
<evidence type="ECO:0000259" key="5">
    <source>
        <dbReference type="Pfam" id="PF24595"/>
    </source>
</evidence>
<evidence type="ECO:0000256" key="2">
    <source>
        <dbReference type="SAM" id="SignalP"/>
    </source>
</evidence>
<dbReference type="InterPro" id="IPR001434">
    <property type="entry name" value="OmcB-like_DUF11"/>
</dbReference>
<dbReference type="InterPro" id="IPR055353">
    <property type="entry name" value="DUF7619"/>
</dbReference>
<evidence type="ECO:0000313" key="6">
    <source>
        <dbReference type="EMBL" id="MBC3757717.1"/>
    </source>
</evidence>
<dbReference type="Pfam" id="PF01345">
    <property type="entry name" value="DUF11"/>
    <property type="match status" value="1"/>
</dbReference>
<organism evidence="6 7">
    <name type="scientific">Hyunsoonleella aquatilis</name>
    <dbReference type="NCBI Taxonomy" id="2762758"/>
    <lineage>
        <taxon>Bacteria</taxon>
        <taxon>Pseudomonadati</taxon>
        <taxon>Bacteroidota</taxon>
        <taxon>Flavobacteriia</taxon>
        <taxon>Flavobacteriales</taxon>
        <taxon>Flavobacteriaceae</taxon>
    </lineage>
</organism>
<evidence type="ECO:0000313" key="7">
    <source>
        <dbReference type="Proteomes" id="UP000656244"/>
    </source>
</evidence>
<protein>
    <submittedName>
        <fullName evidence="6">T9SS type A sorting domain-containing protein</fullName>
    </submittedName>
</protein>
<dbReference type="RefSeq" id="WP_186559523.1">
    <property type="nucleotide sequence ID" value="NZ_JACNMF010000001.1"/>
</dbReference>
<evidence type="ECO:0000259" key="3">
    <source>
        <dbReference type="Pfam" id="PF01345"/>
    </source>
</evidence>
<sequence>MKQPILLLVFLFLSFQFSAYGQGPPPPCGFSPGYACNSDGSDFAVFNLRELYPFTFCNLTNQSDYHPVTYYETEGDRDNETNPISNPESYVNLTNPQTIYYRANKIVPDGNSDVAKGNNPIRAIVFPTVSRPTPLVACDANNDGIGEFNPRNKSSEILAGLDSLYYNVSYHETLEEAQNDSNRIFAPYTNTTNPQVLYARVAPSLSVNCSSIVELDLMAQGNCSDIAVYLTSQASPRPGFDYINYLVVKNKGANTTESGSVEFTSDGALNFIEATGVDAGNTITNTSTGFILNFNDLEVGEEENVKIKMNVPVPTPLGTLLTNTAMYLGSDILDDNNSSTLKETVIGSYDPNDILESHGPEIVHSEFTSDDYLYYTIRFQNVGTADAINVSIDNTLNADLDESTIQMLSGSHTNVFTRTGSQLNWQFGDIHLPSEDMDEPNSHGYVYYKIKPKAGYAVGDIIPNTAEIYFDFNPAVITNTFETEFIATLSNSGRQQVEFSMHPNPASSVVELQVHHNTNDLDVAIYSIQGKKVLSITLESTNKPARIDVSKLSEGLYFFTVNDGFAETTKKLVVE</sequence>
<dbReference type="Proteomes" id="UP000656244">
    <property type="component" value="Unassembled WGS sequence"/>
</dbReference>
<evidence type="ECO:0000259" key="4">
    <source>
        <dbReference type="Pfam" id="PF18962"/>
    </source>
</evidence>
<name>A0A923KJS0_9FLAO</name>
<feature type="domain" description="DUF7619" evidence="5">
    <location>
        <begin position="350"/>
        <end position="484"/>
    </location>
</feature>
<comment type="caution">
    <text evidence="6">The sequence shown here is derived from an EMBL/GenBank/DDBJ whole genome shotgun (WGS) entry which is preliminary data.</text>
</comment>
<keyword evidence="1 2" id="KW-0732">Signal</keyword>
<dbReference type="InterPro" id="IPR026444">
    <property type="entry name" value="Secre_tail"/>
</dbReference>
<reference evidence="6" key="1">
    <citation type="submission" date="2020-08" db="EMBL/GenBank/DDBJ databases">
        <title>Hyunsoonleella sp. strain SJ7 genome sequencing and assembly.</title>
        <authorList>
            <person name="Kim I."/>
        </authorList>
    </citation>
    <scope>NUCLEOTIDE SEQUENCE</scope>
    <source>
        <strain evidence="6">SJ7</strain>
    </source>
</reference>